<evidence type="ECO:0000313" key="2">
    <source>
        <dbReference type="Proteomes" id="UP000093052"/>
    </source>
</evidence>
<dbReference type="AlphaFoldDB" id="A0AAN0YMG4"/>
<accession>A0AAN0YMG4</accession>
<dbReference type="EMBL" id="CP016622">
    <property type="protein sequence ID" value="ANZ29858.1"/>
    <property type="molecule type" value="Genomic_DNA"/>
</dbReference>
<keyword evidence="2" id="KW-1185">Reference proteome</keyword>
<reference evidence="2" key="1">
    <citation type="journal article" date="2016" name="Genome Announc.">
        <title>Complete Genome Sequence of Geobacillus thermoglucosidasius NCIMB 11955, the Progenitor of a Bioethanol Production Strain.</title>
        <authorList>
            <person name="Sheng L."/>
            <person name="Zhang Y."/>
            <person name="Minton N.P."/>
        </authorList>
    </citation>
    <scope>NUCLEOTIDE SEQUENCE [LARGE SCALE GENOMIC DNA]</scope>
    <source>
        <strain evidence="2">NCIMB 11955</strain>
    </source>
</reference>
<dbReference type="Proteomes" id="UP000093052">
    <property type="component" value="Chromosome"/>
</dbReference>
<gene>
    <name evidence="1" type="ORF">BCV53_07095</name>
</gene>
<dbReference type="KEGG" id="ptl:AOT13_07085"/>
<sequence>MRKGAPSKNKYFFRQKHLFMYHHVRHHLEDNIGHVKAMKNFISSKPRSETVRRFFMSYFLTDLLLFH</sequence>
<evidence type="ECO:0000313" key="1">
    <source>
        <dbReference type="EMBL" id="ANZ29858.1"/>
    </source>
</evidence>
<organism evidence="1 2">
    <name type="scientific">Parageobacillus thermoglucosidasius</name>
    <name type="common">Geobacillus thermoglucosidasius</name>
    <dbReference type="NCBI Taxonomy" id="1426"/>
    <lineage>
        <taxon>Bacteria</taxon>
        <taxon>Bacillati</taxon>
        <taxon>Bacillota</taxon>
        <taxon>Bacilli</taxon>
        <taxon>Bacillales</taxon>
        <taxon>Anoxybacillaceae</taxon>
        <taxon>Parageobacillus</taxon>
    </lineage>
</organism>
<proteinExistence type="predicted"/>
<name>A0AAN0YMG4_PARTM</name>
<protein>
    <submittedName>
        <fullName evidence="1">Uncharacterized protein</fullName>
    </submittedName>
</protein>